<dbReference type="EMBL" id="JBHSKP010000040">
    <property type="protein sequence ID" value="MFC5156733.1"/>
    <property type="molecule type" value="Genomic_DNA"/>
</dbReference>
<keyword evidence="3" id="KW-1185">Reference proteome</keyword>
<evidence type="ECO:0000313" key="3">
    <source>
        <dbReference type="Proteomes" id="UP001596160"/>
    </source>
</evidence>
<feature type="region of interest" description="Disordered" evidence="1">
    <location>
        <begin position="133"/>
        <end position="162"/>
    </location>
</feature>
<accession>A0ABW0AUX8</accession>
<evidence type="ECO:0000256" key="1">
    <source>
        <dbReference type="SAM" id="MobiDB-lite"/>
    </source>
</evidence>
<feature type="compositionally biased region" description="Basic and acidic residues" evidence="1">
    <location>
        <begin position="138"/>
        <end position="150"/>
    </location>
</feature>
<organism evidence="2 3">
    <name type="scientific">Streptomyces amakusaensis</name>
    <dbReference type="NCBI Taxonomy" id="67271"/>
    <lineage>
        <taxon>Bacteria</taxon>
        <taxon>Bacillati</taxon>
        <taxon>Actinomycetota</taxon>
        <taxon>Actinomycetes</taxon>
        <taxon>Kitasatosporales</taxon>
        <taxon>Streptomycetaceae</taxon>
        <taxon>Streptomyces</taxon>
    </lineage>
</organism>
<dbReference type="Proteomes" id="UP001596160">
    <property type="component" value="Unassembled WGS sequence"/>
</dbReference>
<gene>
    <name evidence="2" type="ORF">ACFPRH_33960</name>
</gene>
<proteinExistence type="predicted"/>
<sequence length="228" mass="24674">MLLDTGRNCPHCEDRLTPLADGMRALRAAGLREARDYRCRTEALIVEARLVAATWAADLNDPADIAAVAADARASLEADIARNQREFLALMDPADPDANPAAARSAIAHAALQAVEAALPEYRASALGRLGQTEEAETEARRAYATEQGRRWYQHNPPGTDAVTAATKAADTARTRTAQHLLTTRLEQLREETTARTEHADVPWADRLPELAARPLHDNTSVTGAVIA</sequence>
<evidence type="ECO:0000313" key="2">
    <source>
        <dbReference type="EMBL" id="MFC5156733.1"/>
    </source>
</evidence>
<dbReference type="RefSeq" id="WP_344485893.1">
    <property type="nucleotide sequence ID" value="NZ_BAAASB010000032.1"/>
</dbReference>
<name>A0ABW0AUX8_9ACTN</name>
<comment type="caution">
    <text evidence="2">The sequence shown here is derived from an EMBL/GenBank/DDBJ whole genome shotgun (WGS) entry which is preliminary data.</text>
</comment>
<protein>
    <submittedName>
        <fullName evidence="2">Uncharacterized protein</fullName>
    </submittedName>
</protein>
<reference evidence="3" key="1">
    <citation type="journal article" date="2019" name="Int. J. Syst. Evol. Microbiol.">
        <title>The Global Catalogue of Microorganisms (GCM) 10K type strain sequencing project: providing services to taxonomists for standard genome sequencing and annotation.</title>
        <authorList>
            <consortium name="The Broad Institute Genomics Platform"/>
            <consortium name="The Broad Institute Genome Sequencing Center for Infectious Disease"/>
            <person name="Wu L."/>
            <person name="Ma J."/>
        </authorList>
    </citation>
    <scope>NUCLEOTIDE SEQUENCE [LARGE SCALE GENOMIC DNA]</scope>
    <source>
        <strain evidence="3">PCU 266</strain>
    </source>
</reference>